<feature type="region of interest" description="Disordered" evidence="2">
    <location>
        <begin position="591"/>
        <end position="846"/>
    </location>
</feature>
<dbReference type="SMART" id="SM00355">
    <property type="entry name" value="ZnF_C2H2"/>
    <property type="match status" value="3"/>
</dbReference>
<feature type="compositionally biased region" description="Low complexity" evidence="2">
    <location>
        <begin position="910"/>
        <end position="924"/>
    </location>
</feature>
<feature type="compositionally biased region" description="Basic and acidic residues" evidence="2">
    <location>
        <begin position="735"/>
        <end position="752"/>
    </location>
</feature>
<dbReference type="PROSITE" id="PS50157">
    <property type="entry name" value="ZINC_FINGER_C2H2_2"/>
    <property type="match status" value="2"/>
</dbReference>
<feature type="compositionally biased region" description="Polar residues" evidence="2">
    <location>
        <begin position="230"/>
        <end position="242"/>
    </location>
</feature>
<keyword evidence="1" id="KW-0862">Zinc</keyword>
<feature type="compositionally biased region" description="Polar residues" evidence="2">
    <location>
        <begin position="886"/>
        <end position="905"/>
    </location>
</feature>
<feature type="domain" description="C2H2-type" evidence="3">
    <location>
        <begin position="853"/>
        <end position="878"/>
    </location>
</feature>
<feature type="compositionally biased region" description="Polar residues" evidence="2">
    <location>
        <begin position="306"/>
        <end position="325"/>
    </location>
</feature>
<dbReference type="InterPro" id="IPR013087">
    <property type="entry name" value="Znf_C2H2_type"/>
</dbReference>
<feature type="compositionally biased region" description="Basic and acidic residues" evidence="2">
    <location>
        <begin position="969"/>
        <end position="987"/>
    </location>
</feature>
<dbReference type="PROSITE" id="PS00028">
    <property type="entry name" value="ZINC_FINGER_C2H2_1"/>
    <property type="match status" value="2"/>
</dbReference>
<reference evidence="4 5" key="1">
    <citation type="submission" date="2011-02" db="EMBL/GenBank/DDBJ databases">
        <title>The Genome Sequence of Sphaeroforma arctica JP610.</title>
        <authorList>
            <consortium name="The Broad Institute Genome Sequencing Platform"/>
            <person name="Russ C."/>
            <person name="Cuomo C."/>
            <person name="Young S.K."/>
            <person name="Zeng Q."/>
            <person name="Gargeya S."/>
            <person name="Alvarado L."/>
            <person name="Berlin A."/>
            <person name="Chapman S.B."/>
            <person name="Chen Z."/>
            <person name="Freedman E."/>
            <person name="Gellesch M."/>
            <person name="Goldberg J."/>
            <person name="Griggs A."/>
            <person name="Gujja S."/>
            <person name="Heilman E."/>
            <person name="Heiman D."/>
            <person name="Howarth C."/>
            <person name="Mehta T."/>
            <person name="Neiman D."/>
            <person name="Pearson M."/>
            <person name="Roberts A."/>
            <person name="Saif S."/>
            <person name="Shea T."/>
            <person name="Shenoy N."/>
            <person name="Sisk P."/>
            <person name="Stolte C."/>
            <person name="Sykes S."/>
            <person name="White J."/>
            <person name="Yandava C."/>
            <person name="Burger G."/>
            <person name="Gray M.W."/>
            <person name="Holland P.W.H."/>
            <person name="King N."/>
            <person name="Lang F.B.F."/>
            <person name="Roger A.J."/>
            <person name="Ruiz-Trillo I."/>
            <person name="Haas B."/>
            <person name="Nusbaum C."/>
            <person name="Birren B."/>
        </authorList>
    </citation>
    <scope>NUCLEOTIDE SEQUENCE [LARGE SCALE GENOMIC DNA]</scope>
    <source>
        <strain evidence="4 5">JP610</strain>
    </source>
</reference>
<feature type="region of interest" description="Disordered" evidence="2">
    <location>
        <begin position="289"/>
        <end position="423"/>
    </location>
</feature>
<name>A0A0L0FRX5_9EUKA</name>
<evidence type="ECO:0000313" key="4">
    <source>
        <dbReference type="EMBL" id="KNC79449.1"/>
    </source>
</evidence>
<gene>
    <name evidence="4" type="ORF">SARC_08159</name>
</gene>
<dbReference type="Proteomes" id="UP000054560">
    <property type="component" value="Unassembled WGS sequence"/>
</dbReference>
<feature type="compositionally biased region" description="Basic and acidic residues" evidence="2">
    <location>
        <begin position="411"/>
        <end position="423"/>
    </location>
</feature>
<protein>
    <recommendedName>
        <fullName evidence="3">C2H2-type domain-containing protein</fullName>
    </recommendedName>
</protein>
<feature type="region of interest" description="Disordered" evidence="2">
    <location>
        <begin position="495"/>
        <end position="552"/>
    </location>
</feature>
<feature type="compositionally biased region" description="Basic and acidic residues" evidence="2">
    <location>
        <begin position="371"/>
        <end position="383"/>
    </location>
</feature>
<sequence>MSQYPETIPCTTNECAEVAHPANHTNPVVCASQPADTVLVTASTTSTTDPTTPANPHSSHTLPSLPPATSAPTGAVITPLIAGVLLQAPSGAVHADSAIQIRGEMENQSVRGPGVEGCVCECTKDTEDGVHDLSNRCHGNGSMLKATGSRGRNHVRRNIDFFLSDSDGSVNGIDLDSRPAHTVHAYEGSFSDAEKEFGAGTALGGGAGAVVGPVDVDALEDTFTDMHQQHTMGMHGSTTPRPSTGGPCEKGSHHTGGQTSGERRSGQLSDSWVPLPVFALVLAPEHATLSESATQSSERSEYSALSRYTTSSGEASVRLPNSSNAADRVTKEEHAPSDEVIDVSQAHMKNSVDDASRACAAETRESSNTPRKLESYRHAESDTTQHGAQAPLPRPTSQPQRPTGQPQHVSKKPETKQRKSQLRKLDVARVYCRVQTCSYWVYTYTPNSMMRDHLRRKHGTHSAAAISPDSADYNIGPSRALPQSLHATVESIGTRPMSENTRSANALTPSTRKHSPVKAADGSSQVHNAQSRSESALSITTHTSSSVKPQNTQEMVVRQRQVSTSHDTCTRMEAMAFTGEAADVNGTLEMAKESRSTVETSGVTKRADERKLNPGAREAPIKHKPRAKPKAMPVLPSSCIEDEEAVTQARQQETRAHNQTQKQARTHKHQHDQTRRRLRTELIESHGQRQGSPKVIPVVTLKKKLPQKDRRPTAEDATRAQHQIRKSKGQKRKRDRDPNSDAYEMRSEERGGNNEGSPKVIPVVTLKEQLPQKNGRPAAEDATHAQHQISKGQGQSRTRKRKRDRDLNSDAYEMRSEERGGENQDSPKVIPVVTLEEEKQRTTPKNSGLKGVYTCGWNHCHRFFATRQEMESHVDFVHLKRTVTITRHTAQPPQETDETTSSSTLPVHDTTTTATTSNSSGSQTDTAHHMGDGLRKASQKIPHEKDSASRGQTRPHIRTRKQPKTRKGKDRDERDPTWEPPPRDHPDSPPVSHSKPSLQGRTHKLSKRRRVGSPNASSYFMKASMGEQVTRRPRVPCQRCKQTFATQKSLQTHMGQAHHSGLA</sequence>
<feature type="domain" description="C2H2-type" evidence="3">
    <location>
        <begin position="1035"/>
        <end position="1063"/>
    </location>
</feature>
<feature type="compositionally biased region" description="Polar residues" evidence="2">
    <location>
        <begin position="497"/>
        <end position="510"/>
    </location>
</feature>
<evidence type="ECO:0000259" key="3">
    <source>
        <dbReference type="PROSITE" id="PS50157"/>
    </source>
</evidence>
<dbReference type="GO" id="GO:0008270">
    <property type="term" value="F:zinc ion binding"/>
    <property type="evidence" value="ECO:0007669"/>
    <property type="project" value="UniProtKB-KW"/>
</dbReference>
<feature type="compositionally biased region" description="Basic and acidic residues" evidence="2">
    <location>
        <begin position="804"/>
        <end position="822"/>
    </location>
</feature>
<accession>A0A0L0FRX5</accession>
<feature type="compositionally biased region" description="Polar residues" evidence="2">
    <location>
        <begin position="522"/>
        <end position="552"/>
    </location>
</feature>
<feature type="compositionally biased region" description="Basic and acidic residues" evidence="2">
    <location>
        <begin position="706"/>
        <end position="719"/>
    </location>
</feature>
<feature type="region of interest" description="Disordered" evidence="2">
    <location>
        <begin position="886"/>
        <end position="1034"/>
    </location>
</feature>
<dbReference type="GeneID" id="25908663"/>
<keyword evidence="1" id="KW-0479">Metal-binding</keyword>
<feature type="compositionally biased region" description="Basic residues" evidence="2">
    <location>
        <begin position="722"/>
        <end position="734"/>
    </location>
</feature>
<feature type="compositionally biased region" description="Basic and acidic residues" evidence="2">
    <location>
        <begin position="328"/>
        <end position="337"/>
    </location>
</feature>
<keyword evidence="5" id="KW-1185">Reference proteome</keyword>
<organism evidence="4 5">
    <name type="scientific">Sphaeroforma arctica JP610</name>
    <dbReference type="NCBI Taxonomy" id="667725"/>
    <lineage>
        <taxon>Eukaryota</taxon>
        <taxon>Ichthyosporea</taxon>
        <taxon>Ichthyophonida</taxon>
        <taxon>Sphaeroforma</taxon>
    </lineage>
</organism>
<evidence type="ECO:0000313" key="5">
    <source>
        <dbReference type="Proteomes" id="UP000054560"/>
    </source>
</evidence>
<feature type="compositionally biased region" description="Basic residues" evidence="2">
    <location>
        <begin position="1001"/>
        <end position="1011"/>
    </location>
</feature>
<dbReference type="RefSeq" id="XP_014153351.1">
    <property type="nucleotide sequence ID" value="XM_014297876.1"/>
</dbReference>
<feature type="compositionally biased region" description="Basic and acidic residues" evidence="2">
    <location>
        <begin position="671"/>
        <end position="687"/>
    </location>
</feature>
<keyword evidence="1" id="KW-0863">Zinc-finger</keyword>
<feature type="region of interest" description="Disordered" evidence="2">
    <location>
        <begin position="230"/>
        <end position="269"/>
    </location>
</feature>
<evidence type="ECO:0000256" key="2">
    <source>
        <dbReference type="SAM" id="MobiDB-lite"/>
    </source>
</evidence>
<feature type="compositionally biased region" description="Basic and acidic residues" evidence="2">
    <location>
        <begin position="926"/>
        <end position="948"/>
    </location>
</feature>
<dbReference type="EMBL" id="KQ242303">
    <property type="protein sequence ID" value="KNC79449.1"/>
    <property type="molecule type" value="Genomic_DNA"/>
</dbReference>
<feature type="compositionally biased region" description="Basic residues" evidence="2">
    <location>
        <begin position="953"/>
        <end position="968"/>
    </location>
</feature>
<evidence type="ECO:0000256" key="1">
    <source>
        <dbReference type="PROSITE-ProRule" id="PRU00042"/>
    </source>
</evidence>
<proteinExistence type="predicted"/>
<feature type="compositionally biased region" description="Polar residues" evidence="2">
    <location>
        <begin position="395"/>
        <end position="408"/>
    </location>
</feature>
<feature type="compositionally biased region" description="Polar residues" evidence="2">
    <location>
        <begin position="785"/>
        <end position="796"/>
    </location>
</feature>
<feature type="region of interest" description="Disordered" evidence="2">
    <location>
        <begin position="43"/>
        <end position="70"/>
    </location>
</feature>
<dbReference type="AlphaFoldDB" id="A0A0L0FRX5"/>